<feature type="domain" description="PAP-associated" evidence="10">
    <location>
        <begin position="534"/>
        <end position="595"/>
    </location>
</feature>
<name>A0A9P0F2I8_BEMTA</name>
<dbReference type="Gene3D" id="1.10.1410.10">
    <property type="match status" value="1"/>
</dbReference>
<proteinExistence type="inferred from homology"/>
<evidence type="ECO:0000256" key="1">
    <source>
        <dbReference type="ARBA" id="ARBA00001936"/>
    </source>
</evidence>
<dbReference type="CDD" id="cd05402">
    <property type="entry name" value="NT_PAP_TUTase"/>
    <property type="match status" value="1"/>
</dbReference>
<comment type="similarity">
    <text evidence="8">Belongs to the DNA polymerase type-B-like family. GLD2 subfamily.</text>
</comment>
<feature type="domain" description="Poly(A) RNA polymerase mitochondrial-like central palm" evidence="11">
    <location>
        <begin position="310"/>
        <end position="447"/>
    </location>
</feature>
<dbReference type="GO" id="GO:0005737">
    <property type="term" value="C:cytoplasm"/>
    <property type="evidence" value="ECO:0007669"/>
    <property type="project" value="UniProtKB-SubCell"/>
</dbReference>
<reference evidence="12" key="1">
    <citation type="submission" date="2021-12" db="EMBL/GenBank/DDBJ databases">
        <authorList>
            <person name="King R."/>
        </authorList>
    </citation>
    <scope>NUCLEOTIDE SEQUENCE</scope>
</reference>
<dbReference type="GO" id="GO:0046872">
    <property type="term" value="F:metal ion binding"/>
    <property type="evidence" value="ECO:0007669"/>
    <property type="project" value="UniProtKB-KW"/>
</dbReference>
<evidence type="ECO:0000259" key="11">
    <source>
        <dbReference type="Pfam" id="PF22600"/>
    </source>
</evidence>
<feature type="compositionally biased region" description="Low complexity" evidence="9">
    <location>
        <begin position="92"/>
        <end position="109"/>
    </location>
</feature>
<dbReference type="Proteomes" id="UP001152759">
    <property type="component" value="Chromosome 4"/>
</dbReference>
<dbReference type="GO" id="GO:0031123">
    <property type="term" value="P:RNA 3'-end processing"/>
    <property type="evidence" value="ECO:0007669"/>
    <property type="project" value="TreeGrafter"/>
</dbReference>
<evidence type="ECO:0000256" key="6">
    <source>
        <dbReference type="ARBA" id="ARBA00022723"/>
    </source>
</evidence>
<evidence type="ECO:0000256" key="4">
    <source>
        <dbReference type="ARBA" id="ARBA00022490"/>
    </source>
</evidence>
<dbReference type="Pfam" id="PF22600">
    <property type="entry name" value="MTPAP-like_central"/>
    <property type="match status" value="1"/>
</dbReference>
<evidence type="ECO:0000256" key="3">
    <source>
        <dbReference type="ARBA" id="ARBA00004496"/>
    </source>
</evidence>
<dbReference type="SUPFAM" id="SSF81631">
    <property type="entry name" value="PAP/OAS1 substrate-binding domain"/>
    <property type="match status" value="1"/>
</dbReference>
<dbReference type="EMBL" id="OU963865">
    <property type="protein sequence ID" value="CAH0389195.1"/>
    <property type="molecule type" value="Genomic_DNA"/>
</dbReference>
<keyword evidence="4" id="KW-0963">Cytoplasm</keyword>
<evidence type="ECO:0000313" key="13">
    <source>
        <dbReference type="Proteomes" id="UP001152759"/>
    </source>
</evidence>
<accession>A0A9P0F2I8</accession>
<dbReference type="KEGG" id="btab:109043752"/>
<keyword evidence="6" id="KW-0479">Metal-binding</keyword>
<comment type="cofactor">
    <cofactor evidence="1">
        <name>Mn(2+)</name>
        <dbReference type="ChEBI" id="CHEBI:29035"/>
    </cofactor>
</comment>
<gene>
    <name evidence="12" type="ORF">BEMITA_LOCUS8051</name>
</gene>
<dbReference type="Gene3D" id="3.30.460.10">
    <property type="entry name" value="Beta Polymerase, domain 2"/>
    <property type="match status" value="1"/>
</dbReference>
<dbReference type="GO" id="GO:1990817">
    <property type="term" value="F:poly(A) RNA polymerase activity"/>
    <property type="evidence" value="ECO:0007669"/>
    <property type="project" value="TreeGrafter"/>
</dbReference>
<dbReference type="PANTHER" id="PTHR12271:SF40">
    <property type="entry name" value="POLY(A) RNA POLYMERASE GLD2"/>
    <property type="match status" value="1"/>
</dbReference>
<evidence type="ECO:0000259" key="10">
    <source>
        <dbReference type="Pfam" id="PF03828"/>
    </source>
</evidence>
<dbReference type="SUPFAM" id="SSF81301">
    <property type="entry name" value="Nucleotidyltransferase"/>
    <property type="match status" value="1"/>
</dbReference>
<feature type="compositionally biased region" description="Basic residues" evidence="9">
    <location>
        <begin position="76"/>
        <end position="91"/>
    </location>
</feature>
<dbReference type="PANTHER" id="PTHR12271">
    <property type="entry name" value="POLY A POLYMERASE CID PAP -RELATED"/>
    <property type="match status" value="1"/>
</dbReference>
<feature type="region of interest" description="Disordered" evidence="9">
    <location>
        <begin position="62"/>
        <end position="199"/>
    </location>
</feature>
<protein>
    <submittedName>
        <fullName evidence="12">Uncharacterized protein</fullName>
    </submittedName>
</protein>
<evidence type="ECO:0000256" key="9">
    <source>
        <dbReference type="SAM" id="MobiDB-lite"/>
    </source>
</evidence>
<evidence type="ECO:0000256" key="2">
    <source>
        <dbReference type="ARBA" id="ARBA00001946"/>
    </source>
</evidence>
<keyword evidence="13" id="KW-1185">Reference proteome</keyword>
<dbReference type="Pfam" id="PF03828">
    <property type="entry name" value="PAP_assoc"/>
    <property type="match status" value="1"/>
</dbReference>
<dbReference type="OrthoDB" id="2274644at2759"/>
<evidence type="ECO:0000256" key="7">
    <source>
        <dbReference type="ARBA" id="ARBA00022842"/>
    </source>
</evidence>
<dbReference type="InterPro" id="IPR043519">
    <property type="entry name" value="NT_sf"/>
</dbReference>
<evidence type="ECO:0000256" key="8">
    <source>
        <dbReference type="ARBA" id="ARBA00038491"/>
    </source>
</evidence>
<sequence length="636" mass="73806">MMFHTTYQPHFVFQMPGHHPNHFNDRLPRPPLDIYPMMGYEITPVRQRQYWSAQPKVNGRWREFEMPPPASAPGPRHSKFTKPMNHHHWNHQNHGNNNNSNNLNHVNHQNRSDIRNFKSSNHSTRTNQTHANNNNNQNQNRGDDSSDSGVSSRSPTPNNCTYLGCSEGDRLDNTSEDSTSADSSKDVKRLNELNGSAPNKIMNGELHFNGSNPQYRNFSVNRGYSHSNILHMNYQGQPKKRVLVQYHPPFQQNNRPPPLRKISSMGFHTPPPIVSKSPISYYSPDRFLARSHLMEIKDQPKHLIATNDNLSKAIWEKFVFNQQSEDLYRRKVSFWKYLYQFIQNKFPSYGLCLVGSTMTGFGTNKSDIDMCLVVHNSEIDQRNEAVYHLGNLLEYLYKLHFVEKLDLIHAKVPILKFRVAKEGIDVDLNCNNAVGIRNTHLLYCYAQADWRVRPLVMIIKLWAHHHNINDAKNMTISSYSLSLMVIHFLQCGVNPPVLPCLHKMYPGKFSPQIDISQVDMHEDLPPYKSANKMTLGELLIKFFHYYDTFDFVHSAISVRLGCRIPAEDCRKNRSLKNEPHSWKYLCIEEPFDLTNTARSVFDAEVFDRIRNVINSSHKALKNTRKLDSIFRLNFLK</sequence>
<dbReference type="AlphaFoldDB" id="A0A9P0F2I8"/>
<feature type="compositionally biased region" description="Polar residues" evidence="9">
    <location>
        <begin position="117"/>
        <end position="131"/>
    </location>
</feature>
<organism evidence="12 13">
    <name type="scientific">Bemisia tabaci</name>
    <name type="common">Sweetpotato whitefly</name>
    <name type="synonym">Aleurodes tabaci</name>
    <dbReference type="NCBI Taxonomy" id="7038"/>
    <lineage>
        <taxon>Eukaryota</taxon>
        <taxon>Metazoa</taxon>
        <taxon>Ecdysozoa</taxon>
        <taxon>Arthropoda</taxon>
        <taxon>Hexapoda</taxon>
        <taxon>Insecta</taxon>
        <taxon>Pterygota</taxon>
        <taxon>Neoptera</taxon>
        <taxon>Paraneoptera</taxon>
        <taxon>Hemiptera</taxon>
        <taxon>Sternorrhyncha</taxon>
        <taxon>Aleyrodoidea</taxon>
        <taxon>Aleyrodidae</taxon>
        <taxon>Aleyrodinae</taxon>
        <taxon>Bemisia</taxon>
    </lineage>
</organism>
<keyword evidence="5" id="KW-0808">Transferase</keyword>
<dbReference type="InterPro" id="IPR054708">
    <property type="entry name" value="MTPAP-like_central"/>
</dbReference>
<comment type="cofactor">
    <cofactor evidence="2">
        <name>Mg(2+)</name>
        <dbReference type="ChEBI" id="CHEBI:18420"/>
    </cofactor>
</comment>
<evidence type="ECO:0000313" key="12">
    <source>
        <dbReference type="EMBL" id="CAH0389195.1"/>
    </source>
</evidence>
<comment type="subcellular location">
    <subcellularLocation>
        <location evidence="3">Cytoplasm</location>
    </subcellularLocation>
</comment>
<dbReference type="InterPro" id="IPR002058">
    <property type="entry name" value="PAP_assoc"/>
</dbReference>
<evidence type="ECO:0000256" key="5">
    <source>
        <dbReference type="ARBA" id="ARBA00022679"/>
    </source>
</evidence>
<keyword evidence="7" id="KW-0460">Magnesium</keyword>